<feature type="region of interest" description="Disordered" evidence="1">
    <location>
        <begin position="362"/>
        <end position="382"/>
    </location>
</feature>
<dbReference type="GO" id="GO:0004523">
    <property type="term" value="F:RNA-DNA hybrid ribonuclease activity"/>
    <property type="evidence" value="ECO:0007669"/>
    <property type="project" value="InterPro"/>
</dbReference>
<dbReference type="GO" id="GO:0003676">
    <property type="term" value="F:nucleic acid binding"/>
    <property type="evidence" value="ECO:0007669"/>
    <property type="project" value="InterPro"/>
</dbReference>
<dbReference type="Pfam" id="PF00075">
    <property type="entry name" value="RNase_H"/>
    <property type="match status" value="1"/>
</dbReference>
<sequence length="454" mass="52112">MAILTAIITCPKSANITIHTDSQCCISTFNRIMDPLTPLRRLQKIPNFLIWQAIKYIIRSNAISLDLRKVKAHSNDLYNDAADALAKEGASSPTAIYLNFKHIPNQKATLTWMNLGPLERPVRKWTTDVISCKSFNRFINSSNISSLMSKCQAVPIDFSITQLWINYNPFVSITSNELSSYISYKIKSMNSLLPTCDLLQRNYPHVYPKTPISCPSCNLSTDSNDHIILCSIYSPIIVDLLFTHESMLTQFLYDKQPTPHKIPRDNIQTWISLTPIFAANRSVPVSDNLDLILISHQFIPKSFDDLFMKIFPKKKPRRAHLIDFLHFLLMDLRKITWLAHCDARAEWEKSLNISQCCKRPRQRTSSRQSASNSRVTQIHRTDTPSTTQNVYASSLWLIWASSNFLHSGSWTHHRSITLHYNIFFDFISFINSFNIDVIRHPLLLHDAVPSFILG</sequence>
<feature type="compositionally biased region" description="Polar residues" evidence="1">
    <location>
        <begin position="365"/>
        <end position="382"/>
    </location>
</feature>
<evidence type="ECO:0000313" key="3">
    <source>
        <dbReference type="EMBL" id="RIA83521.1"/>
    </source>
</evidence>
<dbReference type="STRING" id="658196.A0A397SL35"/>
<dbReference type="InterPro" id="IPR012337">
    <property type="entry name" value="RNaseH-like_sf"/>
</dbReference>
<keyword evidence="4" id="KW-1185">Reference proteome</keyword>
<dbReference type="SUPFAM" id="SSF53098">
    <property type="entry name" value="Ribonuclease H-like"/>
    <property type="match status" value="1"/>
</dbReference>
<dbReference type="OrthoDB" id="2448494at2759"/>
<reference evidence="3 4" key="1">
    <citation type="submission" date="2018-06" db="EMBL/GenBank/DDBJ databases">
        <title>Comparative genomics reveals the genomic features of Rhizophagus irregularis, R. cerebriforme, R. diaphanum and Gigaspora rosea, and their symbiotic lifestyle signature.</title>
        <authorList>
            <person name="Morin E."/>
            <person name="San Clemente H."/>
            <person name="Chen E.C.H."/>
            <person name="De La Providencia I."/>
            <person name="Hainaut M."/>
            <person name="Kuo A."/>
            <person name="Kohler A."/>
            <person name="Murat C."/>
            <person name="Tang N."/>
            <person name="Roy S."/>
            <person name="Loubradou J."/>
            <person name="Henrissat B."/>
            <person name="Grigoriev I.V."/>
            <person name="Corradi N."/>
            <person name="Roux C."/>
            <person name="Martin F.M."/>
        </authorList>
    </citation>
    <scope>NUCLEOTIDE SEQUENCE [LARGE SCALE GENOMIC DNA]</scope>
    <source>
        <strain evidence="3 4">DAOM 227022</strain>
    </source>
</reference>
<name>A0A397SL35_9GLOM</name>
<dbReference type="Proteomes" id="UP000265703">
    <property type="component" value="Unassembled WGS sequence"/>
</dbReference>
<feature type="domain" description="RNase H type-1" evidence="2">
    <location>
        <begin position="1"/>
        <end position="91"/>
    </location>
</feature>
<gene>
    <name evidence="3" type="ORF">C1645_833707</name>
</gene>
<dbReference type="PROSITE" id="PS50879">
    <property type="entry name" value="RNASE_H_1"/>
    <property type="match status" value="1"/>
</dbReference>
<organism evidence="3 4">
    <name type="scientific">Glomus cerebriforme</name>
    <dbReference type="NCBI Taxonomy" id="658196"/>
    <lineage>
        <taxon>Eukaryota</taxon>
        <taxon>Fungi</taxon>
        <taxon>Fungi incertae sedis</taxon>
        <taxon>Mucoromycota</taxon>
        <taxon>Glomeromycotina</taxon>
        <taxon>Glomeromycetes</taxon>
        <taxon>Glomerales</taxon>
        <taxon>Glomeraceae</taxon>
        <taxon>Glomus</taxon>
    </lineage>
</organism>
<dbReference type="InterPro" id="IPR002156">
    <property type="entry name" value="RNaseH_domain"/>
</dbReference>
<comment type="caution">
    <text evidence="3">The sequence shown here is derived from an EMBL/GenBank/DDBJ whole genome shotgun (WGS) entry which is preliminary data.</text>
</comment>
<proteinExistence type="predicted"/>
<dbReference type="InterPro" id="IPR036397">
    <property type="entry name" value="RNaseH_sf"/>
</dbReference>
<dbReference type="AlphaFoldDB" id="A0A397SL35"/>
<accession>A0A397SL35</accession>
<evidence type="ECO:0000259" key="2">
    <source>
        <dbReference type="PROSITE" id="PS50879"/>
    </source>
</evidence>
<evidence type="ECO:0000256" key="1">
    <source>
        <dbReference type="SAM" id="MobiDB-lite"/>
    </source>
</evidence>
<dbReference type="Gene3D" id="3.30.420.10">
    <property type="entry name" value="Ribonuclease H-like superfamily/Ribonuclease H"/>
    <property type="match status" value="1"/>
</dbReference>
<evidence type="ECO:0000313" key="4">
    <source>
        <dbReference type="Proteomes" id="UP000265703"/>
    </source>
</evidence>
<protein>
    <recommendedName>
        <fullName evidence="2">RNase H type-1 domain-containing protein</fullName>
    </recommendedName>
</protein>
<dbReference type="EMBL" id="QKYT01000565">
    <property type="protein sequence ID" value="RIA83521.1"/>
    <property type="molecule type" value="Genomic_DNA"/>
</dbReference>